<dbReference type="InterPro" id="IPR007848">
    <property type="entry name" value="Small_mtfrase_dom"/>
</dbReference>
<dbReference type="Proteomes" id="UP000183263">
    <property type="component" value="Unassembled WGS sequence"/>
</dbReference>
<dbReference type="EMBL" id="FNDN01000012">
    <property type="protein sequence ID" value="SDI86111.1"/>
    <property type="molecule type" value="Genomic_DNA"/>
</dbReference>
<keyword evidence="8" id="KW-1185">Reference proteome</keyword>
<dbReference type="EC" id="2.1.1.297" evidence="1"/>
<dbReference type="NCBIfam" id="TIGR03704">
    <property type="entry name" value="PrmC_rel_meth"/>
    <property type="match status" value="1"/>
</dbReference>
<comment type="catalytic activity">
    <reaction evidence="5">
        <text>L-glutaminyl-[peptide chain release factor] + S-adenosyl-L-methionine = N(5)-methyl-L-glutaminyl-[peptide chain release factor] + S-adenosyl-L-homocysteine + H(+)</text>
        <dbReference type="Rhea" id="RHEA:42896"/>
        <dbReference type="Rhea" id="RHEA-COMP:10271"/>
        <dbReference type="Rhea" id="RHEA-COMP:10272"/>
        <dbReference type="ChEBI" id="CHEBI:15378"/>
        <dbReference type="ChEBI" id="CHEBI:30011"/>
        <dbReference type="ChEBI" id="CHEBI:57856"/>
        <dbReference type="ChEBI" id="CHEBI:59789"/>
        <dbReference type="ChEBI" id="CHEBI:61891"/>
        <dbReference type="EC" id="2.1.1.297"/>
    </reaction>
</comment>
<evidence type="ECO:0000313" key="8">
    <source>
        <dbReference type="Proteomes" id="UP000183263"/>
    </source>
</evidence>
<name>A0A1G8P0N3_9NOCA</name>
<dbReference type="GO" id="GO:0102559">
    <property type="term" value="F:peptide chain release factor N(5)-glutamine methyltransferase activity"/>
    <property type="evidence" value="ECO:0007669"/>
    <property type="project" value="UniProtKB-EC"/>
</dbReference>
<keyword evidence="3 7" id="KW-0808">Transferase</keyword>
<evidence type="ECO:0000313" key="7">
    <source>
        <dbReference type="EMBL" id="SDI86111.1"/>
    </source>
</evidence>
<dbReference type="Gene3D" id="3.40.50.150">
    <property type="entry name" value="Vaccinia Virus protein VP39"/>
    <property type="match status" value="1"/>
</dbReference>
<keyword evidence="2 7" id="KW-0489">Methyltransferase</keyword>
<dbReference type="OrthoDB" id="9800643at2"/>
<dbReference type="SUPFAM" id="SSF53335">
    <property type="entry name" value="S-adenosyl-L-methionine-dependent methyltransferases"/>
    <property type="match status" value="1"/>
</dbReference>
<keyword evidence="4" id="KW-0949">S-adenosyl-L-methionine</keyword>
<protein>
    <recommendedName>
        <fullName evidence="1">peptide chain release factor N(5)-glutamine methyltransferase</fullName>
        <ecNumber evidence="1">2.1.1.297</ecNumber>
    </recommendedName>
</protein>
<feature type="domain" description="Methyltransferase small" evidence="6">
    <location>
        <begin position="78"/>
        <end position="199"/>
    </location>
</feature>
<evidence type="ECO:0000256" key="1">
    <source>
        <dbReference type="ARBA" id="ARBA00012771"/>
    </source>
</evidence>
<dbReference type="InterPro" id="IPR050320">
    <property type="entry name" value="N5-glutamine_MTase"/>
</dbReference>
<proteinExistence type="predicted"/>
<gene>
    <name evidence="7" type="ORF">SAMN05444695_11228</name>
</gene>
<dbReference type="PANTHER" id="PTHR18895">
    <property type="entry name" value="HEMK METHYLTRANSFERASE"/>
    <property type="match status" value="1"/>
</dbReference>
<evidence type="ECO:0000256" key="5">
    <source>
        <dbReference type="ARBA" id="ARBA00048391"/>
    </source>
</evidence>
<organism evidence="7 8">
    <name type="scientific">Rhodococcus triatomae</name>
    <dbReference type="NCBI Taxonomy" id="300028"/>
    <lineage>
        <taxon>Bacteria</taxon>
        <taxon>Bacillati</taxon>
        <taxon>Actinomycetota</taxon>
        <taxon>Actinomycetes</taxon>
        <taxon>Mycobacteriales</taxon>
        <taxon>Nocardiaceae</taxon>
        <taxon>Rhodococcus</taxon>
    </lineage>
</organism>
<dbReference type="GO" id="GO:0032259">
    <property type="term" value="P:methylation"/>
    <property type="evidence" value="ECO:0007669"/>
    <property type="project" value="UniProtKB-KW"/>
</dbReference>
<dbReference type="InterPro" id="IPR022446">
    <property type="entry name" value="MeTrfrase_put"/>
</dbReference>
<evidence type="ECO:0000256" key="4">
    <source>
        <dbReference type="ARBA" id="ARBA00022691"/>
    </source>
</evidence>
<evidence type="ECO:0000259" key="6">
    <source>
        <dbReference type="Pfam" id="PF05175"/>
    </source>
</evidence>
<evidence type="ECO:0000256" key="3">
    <source>
        <dbReference type="ARBA" id="ARBA00022679"/>
    </source>
</evidence>
<evidence type="ECO:0000256" key="2">
    <source>
        <dbReference type="ARBA" id="ARBA00022603"/>
    </source>
</evidence>
<sequence length="270" mass="28349">MRRWTEDSVVSTLRAAGCAFAEDEARLLLEAGTSPAMLTGMIERRVAGFPLEHILGWVDFHGLRFAVGDGVFVPRRRSELMVREVCAAAASGSIVVDLCCGCGALGAAVAASVAGVEVHAADIDPVAADYARRNLSGYSAQVHVGDLFDALPGRLRGRVDILLCNAPYVPGEEWRTLPPEARLHEPRRALDGGDDGLVVQRRVVSQVTDWLSPGGCVVFEVSARQAPEALGLMQGAGLRARVATAAELSATVVVGTGPDDHRGGGAGPHP</sequence>
<dbReference type="AlphaFoldDB" id="A0A1G8P0N3"/>
<dbReference type="NCBIfam" id="TIGR00536">
    <property type="entry name" value="hemK_fam"/>
    <property type="match status" value="1"/>
</dbReference>
<dbReference type="InterPro" id="IPR029063">
    <property type="entry name" value="SAM-dependent_MTases_sf"/>
</dbReference>
<dbReference type="Pfam" id="PF05175">
    <property type="entry name" value="MTS"/>
    <property type="match status" value="1"/>
</dbReference>
<dbReference type="RefSeq" id="WP_072739112.1">
    <property type="nucleotide sequence ID" value="NZ_CP048813.1"/>
</dbReference>
<dbReference type="PANTHER" id="PTHR18895:SF74">
    <property type="entry name" value="MTRF1L RELEASE FACTOR GLUTAMINE METHYLTRANSFERASE"/>
    <property type="match status" value="1"/>
</dbReference>
<reference evidence="7 8" key="1">
    <citation type="submission" date="2016-10" db="EMBL/GenBank/DDBJ databases">
        <authorList>
            <person name="de Groot N.N."/>
        </authorList>
    </citation>
    <scope>NUCLEOTIDE SEQUENCE [LARGE SCALE GENOMIC DNA]</scope>
    <source>
        <strain evidence="7 8">DSM 44892</strain>
    </source>
</reference>
<accession>A0A1G8P0N3</accession>
<dbReference type="InterPro" id="IPR004556">
    <property type="entry name" value="HemK-like"/>
</dbReference>